<organism evidence="3 4">
    <name type="scientific">Buddleja alternifolia</name>
    <dbReference type="NCBI Taxonomy" id="168488"/>
    <lineage>
        <taxon>Eukaryota</taxon>
        <taxon>Viridiplantae</taxon>
        <taxon>Streptophyta</taxon>
        <taxon>Embryophyta</taxon>
        <taxon>Tracheophyta</taxon>
        <taxon>Spermatophyta</taxon>
        <taxon>Magnoliopsida</taxon>
        <taxon>eudicotyledons</taxon>
        <taxon>Gunneridae</taxon>
        <taxon>Pentapetalae</taxon>
        <taxon>asterids</taxon>
        <taxon>lamiids</taxon>
        <taxon>Lamiales</taxon>
        <taxon>Scrophulariaceae</taxon>
        <taxon>Buddlejeae</taxon>
        <taxon>Buddleja</taxon>
    </lineage>
</organism>
<feature type="compositionally biased region" description="Polar residues" evidence="2">
    <location>
        <begin position="19"/>
        <end position="56"/>
    </location>
</feature>
<evidence type="ECO:0000313" key="3">
    <source>
        <dbReference type="EMBL" id="KAG8380483.1"/>
    </source>
</evidence>
<evidence type="ECO:0000256" key="2">
    <source>
        <dbReference type="SAM" id="MobiDB-lite"/>
    </source>
</evidence>
<dbReference type="Proteomes" id="UP000826271">
    <property type="component" value="Unassembled WGS sequence"/>
</dbReference>
<reference evidence="3" key="1">
    <citation type="submission" date="2019-10" db="EMBL/GenBank/DDBJ databases">
        <authorList>
            <person name="Zhang R."/>
            <person name="Pan Y."/>
            <person name="Wang J."/>
            <person name="Ma R."/>
            <person name="Yu S."/>
        </authorList>
    </citation>
    <scope>NUCLEOTIDE SEQUENCE</scope>
    <source>
        <strain evidence="3">LA-IB0</strain>
        <tissue evidence="3">Leaf</tissue>
    </source>
</reference>
<keyword evidence="1" id="KW-0175">Coiled coil</keyword>
<accession>A0AAV6XMW1</accession>
<sequence>MSSGPGGVGALKRIRNMRSSKTGLDSSSTMVVNKKSSAPDSSPLTSTIQATSQNRLSGIKRVRLMRSSKDSLDSSGAKSPSVSASASTSQALSQDGVQSLAPQWGFGLDPRAFRTSPSRAQTHDGYETSHVQNIDTSAGSRRATQDLDSSAPLHSASVGHPDDGIETSTTQNATGSMGSKKGRGVAKGWKLDKQVKKHGKYKIIFRPGLKYSTEHESEFTDGLGIVIKTNAEIQGWSTDDRVHMIVDYRLQTAYTRWRNTLHKVYKKLVDEGINPREVCPREDLSMTKWQAACDFIEDEKFQVKKSRILLWRDTHVSKKNGGRFVNSTTQSLHEKMIATQNQSVNDDEEPPSEEAILESTLGRRSGYIKGMGHGVEVVRGRRASSYTVDNAELKEKLEQLENAKDKIVNLTEAYEEQRITLDEQKKEMEVYKEQNKTYSQEIDALKAQMAKMEQVLQTFLK</sequence>
<evidence type="ECO:0000256" key="1">
    <source>
        <dbReference type="SAM" id="Coils"/>
    </source>
</evidence>
<feature type="region of interest" description="Disordered" evidence="2">
    <location>
        <begin position="108"/>
        <end position="185"/>
    </location>
</feature>
<keyword evidence="4" id="KW-1185">Reference proteome</keyword>
<gene>
    <name evidence="3" type="ORF">BUALT_Bualt06G0020000</name>
</gene>
<dbReference type="AlphaFoldDB" id="A0AAV6XMW1"/>
<dbReference type="PANTHER" id="PTHR33499:SF43">
    <property type="entry name" value="TRANSPOSASE, PTTA_EN_SPM, PLANT"/>
    <property type="match status" value="1"/>
</dbReference>
<protein>
    <submittedName>
        <fullName evidence="3">Uncharacterized protein</fullName>
    </submittedName>
</protein>
<feature type="region of interest" description="Disordered" evidence="2">
    <location>
        <begin position="1"/>
        <end position="96"/>
    </location>
</feature>
<feature type="compositionally biased region" description="Polar residues" evidence="2">
    <location>
        <begin position="129"/>
        <end position="139"/>
    </location>
</feature>
<comment type="caution">
    <text evidence="3">The sequence shown here is derived from an EMBL/GenBank/DDBJ whole genome shotgun (WGS) entry which is preliminary data.</text>
</comment>
<evidence type="ECO:0000313" key="4">
    <source>
        <dbReference type="Proteomes" id="UP000826271"/>
    </source>
</evidence>
<proteinExistence type="predicted"/>
<dbReference type="EMBL" id="WHWC01000006">
    <property type="protein sequence ID" value="KAG8380483.1"/>
    <property type="molecule type" value="Genomic_DNA"/>
</dbReference>
<feature type="compositionally biased region" description="Polar residues" evidence="2">
    <location>
        <begin position="166"/>
        <end position="177"/>
    </location>
</feature>
<feature type="compositionally biased region" description="Low complexity" evidence="2">
    <location>
        <begin position="74"/>
        <end position="93"/>
    </location>
</feature>
<dbReference type="PANTHER" id="PTHR33499">
    <property type="entry name" value="OS12G0282400 PROTEIN-RELATED"/>
    <property type="match status" value="1"/>
</dbReference>
<name>A0AAV6XMW1_9LAMI</name>
<feature type="coiled-coil region" evidence="1">
    <location>
        <begin position="383"/>
        <end position="455"/>
    </location>
</feature>